<dbReference type="Pfam" id="PF11827">
    <property type="entry name" value="DUF3347"/>
    <property type="match status" value="1"/>
</dbReference>
<feature type="chain" id="PRO_5042276112" evidence="1">
    <location>
        <begin position="24"/>
        <end position="195"/>
    </location>
</feature>
<dbReference type="Proteomes" id="UP001209317">
    <property type="component" value="Unassembled WGS sequence"/>
</dbReference>
<evidence type="ECO:0000259" key="2">
    <source>
        <dbReference type="Pfam" id="PF11827"/>
    </source>
</evidence>
<protein>
    <submittedName>
        <fullName evidence="3">DUF3347 domain-containing protein</fullName>
    </submittedName>
</protein>
<keyword evidence="4" id="KW-1185">Reference proteome</keyword>
<proteinExistence type="predicted"/>
<keyword evidence="1" id="KW-0732">Signal</keyword>
<organism evidence="3 4">
    <name type="scientific">Haoranjiania flava</name>
    <dbReference type="NCBI Taxonomy" id="1856322"/>
    <lineage>
        <taxon>Bacteria</taxon>
        <taxon>Pseudomonadati</taxon>
        <taxon>Bacteroidota</taxon>
        <taxon>Chitinophagia</taxon>
        <taxon>Chitinophagales</taxon>
        <taxon>Chitinophagaceae</taxon>
        <taxon>Haoranjiania</taxon>
    </lineage>
</organism>
<evidence type="ECO:0000256" key="1">
    <source>
        <dbReference type="SAM" id="SignalP"/>
    </source>
</evidence>
<feature type="signal peptide" evidence="1">
    <location>
        <begin position="1"/>
        <end position="23"/>
    </location>
</feature>
<reference evidence="3" key="1">
    <citation type="submission" date="2022-10" db="EMBL/GenBank/DDBJ databases">
        <authorList>
            <person name="Kim H.S."/>
            <person name="Kim J.-S."/>
            <person name="Suh M.K."/>
            <person name="Eom M.K."/>
            <person name="Lee J.-S."/>
        </authorList>
    </citation>
    <scope>NUCLEOTIDE SEQUENCE</scope>
    <source>
        <strain evidence="3">LIP-5</strain>
    </source>
</reference>
<dbReference type="AlphaFoldDB" id="A0AAE3IQ63"/>
<dbReference type="EMBL" id="JAOTPL010000009">
    <property type="protein sequence ID" value="MCU7694396.1"/>
    <property type="molecule type" value="Genomic_DNA"/>
</dbReference>
<dbReference type="RefSeq" id="WP_263037882.1">
    <property type="nucleotide sequence ID" value="NZ_JAOTPL010000009.1"/>
</dbReference>
<comment type="caution">
    <text evidence="3">The sequence shown here is derived from an EMBL/GenBank/DDBJ whole genome shotgun (WGS) entry which is preliminary data.</text>
</comment>
<feature type="domain" description="DUF3347" evidence="2">
    <location>
        <begin position="58"/>
        <end position="150"/>
    </location>
</feature>
<accession>A0AAE3IQ63</accession>
<dbReference type="PROSITE" id="PS51257">
    <property type="entry name" value="PROKAR_LIPOPROTEIN"/>
    <property type="match status" value="1"/>
</dbReference>
<dbReference type="InterPro" id="IPR021782">
    <property type="entry name" value="DUF3347"/>
</dbReference>
<evidence type="ECO:0000313" key="4">
    <source>
        <dbReference type="Proteomes" id="UP001209317"/>
    </source>
</evidence>
<gene>
    <name evidence="3" type="ORF">OD355_07690</name>
</gene>
<sequence>MKHLFTGLIAASVLILSACNNNADKTKDNAETQHDMENRKDMEMDHNQTATPTKFGEVFAHYQHLTFALSNDDPQEAASGAKAIGEALAKVDKTGFTPEQQETFADLEADIKEHTEHIAANTKNMAHQREHLEMLSHDIYDIAKTFGAGKTMYKIFCPMYNDNKGAFWLNDSKEVKNPYFGSEMLTCGEIQEEIK</sequence>
<name>A0AAE3IQ63_9BACT</name>
<evidence type="ECO:0000313" key="3">
    <source>
        <dbReference type="EMBL" id="MCU7694396.1"/>
    </source>
</evidence>